<dbReference type="EMBL" id="CAJDYZ010003660">
    <property type="protein sequence ID" value="CAD1470326.1"/>
    <property type="molecule type" value="Genomic_DNA"/>
</dbReference>
<gene>
    <name evidence="1" type="ORF">MHI_LOCUS184155</name>
</gene>
<reference evidence="1" key="1">
    <citation type="submission" date="2020-07" db="EMBL/GenBank/DDBJ databases">
        <authorList>
            <person name="Nazaruddin N."/>
        </authorList>
    </citation>
    <scope>NUCLEOTIDE SEQUENCE</scope>
</reference>
<sequence>FWMTAWTETNIFGELETLFKNKKLKAPPHKLVPCCQYQEAVINAIHTDGRTEVKYILDMTKS</sequence>
<name>A0A6V7H040_9HYME</name>
<protein>
    <submittedName>
        <fullName evidence="1">Uncharacterized protein</fullName>
    </submittedName>
</protein>
<comment type="caution">
    <text evidence="1">The sequence shown here is derived from an EMBL/GenBank/DDBJ whole genome shotgun (WGS) entry which is preliminary data.</text>
</comment>
<proteinExistence type="predicted"/>
<evidence type="ECO:0000313" key="2">
    <source>
        <dbReference type="Proteomes" id="UP000752696"/>
    </source>
</evidence>
<dbReference type="AlphaFoldDB" id="A0A6V7H040"/>
<evidence type="ECO:0000313" key="1">
    <source>
        <dbReference type="EMBL" id="CAD1470326.1"/>
    </source>
</evidence>
<keyword evidence="2" id="KW-1185">Reference proteome</keyword>
<dbReference type="Proteomes" id="UP000752696">
    <property type="component" value="Unassembled WGS sequence"/>
</dbReference>
<organism evidence="1 2">
    <name type="scientific">Heterotrigona itama</name>
    <dbReference type="NCBI Taxonomy" id="395501"/>
    <lineage>
        <taxon>Eukaryota</taxon>
        <taxon>Metazoa</taxon>
        <taxon>Ecdysozoa</taxon>
        <taxon>Arthropoda</taxon>
        <taxon>Hexapoda</taxon>
        <taxon>Insecta</taxon>
        <taxon>Pterygota</taxon>
        <taxon>Neoptera</taxon>
        <taxon>Endopterygota</taxon>
        <taxon>Hymenoptera</taxon>
        <taxon>Apocrita</taxon>
        <taxon>Aculeata</taxon>
        <taxon>Apoidea</taxon>
        <taxon>Anthophila</taxon>
        <taxon>Apidae</taxon>
        <taxon>Heterotrigona</taxon>
    </lineage>
</organism>
<feature type="non-terminal residue" evidence="1">
    <location>
        <position position="1"/>
    </location>
</feature>
<dbReference type="OrthoDB" id="7482721at2759"/>
<accession>A0A6V7H040</accession>